<keyword evidence="1" id="KW-0812">Transmembrane</keyword>
<keyword evidence="1" id="KW-0472">Membrane</keyword>
<dbReference type="PATRIC" id="fig|470.1342.peg.3845"/>
<gene>
    <name evidence="2" type="ORF">NG19_0074</name>
</gene>
<keyword evidence="1" id="KW-1133">Transmembrane helix</keyword>
<dbReference type="RefSeq" id="WP_001193276.1">
    <property type="nucleotide sequence ID" value="NZ_CP018144.1"/>
</dbReference>
<dbReference type="AlphaFoldDB" id="A0A0C4Y4N2"/>
<accession>A0A0C4Y4N2</accession>
<keyword evidence="2" id="KW-0614">Plasmid</keyword>
<feature type="transmembrane region" description="Helical" evidence="1">
    <location>
        <begin position="31"/>
        <end position="52"/>
    </location>
</feature>
<name>A0A0C4Y4N2_ACIBA</name>
<proteinExistence type="predicted"/>
<reference evidence="2" key="1">
    <citation type="submission" date="2014-10" db="EMBL/GenBank/DDBJ databases">
        <authorList>
            <person name="Liu L."/>
            <person name="Ji S."/>
            <person name="Ruan Z."/>
            <person name="Fu Y."/>
            <person name="Fu Y."/>
            <person name="Wang Y."/>
            <person name="Yu Y."/>
        </authorList>
    </citation>
    <scope>NUCLEOTIDE SEQUENCE</scope>
    <source>
        <strain evidence="2">A221</strain>
        <plasmid evidence="2">pAZJ221</plasmid>
    </source>
</reference>
<reference evidence="2" key="2">
    <citation type="journal article" date="2015" name="Antimicrob. Agents Chemother.">
        <title>Dissemination of blaOXA-23 in Acinetobacter spp. in China: Main Roles of Conjugative Plasmid pAZJ221 and Transposon Tn2009.</title>
        <authorList>
            <person name="Liu L.L."/>
            <person name="Ji S.J."/>
            <person name="Ruan Z."/>
            <person name="Fu Y."/>
            <person name="Fu Y.Q."/>
            <person name="Wang Y.F."/>
            <person name="Yu Y.S."/>
        </authorList>
    </citation>
    <scope>NUCLEOTIDE SEQUENCE</scope>
    <source>
        <strain evidence="2">A221</strain>
        <plasmid evidence="2">pAZJ221</plasmid>
    </source>
</reference>
<evidence type="ECO:0000256" key="1">
    <source>
        <dbReference type="SAM" id="Phobius"/>
    </source>
</evidence>
<evidence type="ECO:0000313" key="2">
    <source>
        <dbReference type="EMBL" id="AJF79910.1"/>
    </source>
</evidence>
<protein>
    <submittedName>
        <fullName evidence="2">Uncharacterized protein</fullName>
    </submittedName>
</protein>
<sequence>MQTIEMLDIRISNYKPISKEQYQSAFSNFDFITNVIIHAFILSQFLFCFYGFYLCWIFSFNLRINFLVAISFSSIMILSIRILYKYLSKRNSRFLNQQNLNFLSTTFLFNEISEIDYLTLKEIIDRNETVKLKVKEIMEFRKGTITCFDFQQLLIPEYLKSYQPSNKDINLCTIKKNFISLVNKV</sequence>
<geneLocation type="plasmid" evidence="2">
    <name>pAZJ221</name>
</geneLocation>
<dbReference type="EMBL" id="KM922672">
    <property type="protein sequence ID" value="AJF79910.1"/>
    <property type="molecule type" value="Genomic_DNA"/>
</dbReference>
<organism evidence="2">
    <name type="scientific">Acinetobacter baumannii</name>
    <dbReference type="NCBI Taxonomy" id="470"/>
    <lineage>
        <taxon>Bacteria</taxon>
        <taxon>Pseudomonadati</taxon>
        <taxon>Pseudomonadota</taxon>
        <taxon>Gammaproteobacteria</taxon>
        <taxon>Moraxellales</taxon>
        <taxon>Moraxellaceae</taxon>
        <taxon>Acinetobacter</taxon>
        <taxon>Acinetobacter calcoaceticus/baumannii complex</taxon>
    </lineage>
</organism>
<feature type="transmembrane region" description="Helical" evidence="1">
    <location>
        <begin position="64"/>
        <end position="84"/>
    </location>
</feature>